<dbReference type="Gene3D" id="1.10.10.10">
    <property type="entry name" value="Winged helix-like DNA-binding domain superfamily/Winged helix DNA-binding domain"/>
    <property type="match status" value="1"/>
</dbReference>
<dbReference type="InterPro" id="IPR000847">
    <property type="entry name" value="LysR_HTH_N"/>
</dbReference>
<gene>
    <name evidence="6" type="ORF">GCM10009125_09490</name>
</gene>
<keyword evidence="2" id="KW-0805">Transcription regulation</keyword>
<evidence type="ECO:0000313" key="7">
    <source>
        <dbReference type="Proteomes" id="UP001501176"/>
    </source>
</evidence>
<evidence type="ECO:0000256" key="2">
    <source>
        <dbReference type="ARBA" id="ARBA00023015"/>
    </source>
</evidence>
<accession>A0ABP3D3L4</accession>
<dbReference type="InterPro" id="IPR050176">
    <property type="entry name" value="LTTR"/>
</dbReference>
<dbReference type="Pfam" id="PF00126">
    <property type="entry name" value="HTH_1"/>
    <property type="match status" value="1"/>
</dbReference>
<keyword evidence="3" id="KW-0238">DNA-binding</keyword>
<sequence length="291" mass="31408">MDWEDLRYFAALANTGSLSGAARSIGVEHATVARRVARLERETGLKLVDRRGRRFLLTAEGGKIASIARAMEKNADAIERVKAARSLALEAEVVISAPPAYASARLAGPLADLRKRHPGIRVSMIGEKRQASLDRREADLAIRLSRPTAGDLTAFKIGEALFRLYASPAYLAETPVGAWAFVAYEQGMDAAPQQAELLAMLKGRPIGLRASTLEMQTAFILAGGGVGMLPDFAVEGLDGLVVADPAMLPLVRDIWLVVHTDMRHAPAIRAVMDCLGRFARPSRPTNEGMQT</sequence>
<dbReference type="InterPro" id="IPR005119">
    <property type="entry name" value="LysR_subst-bd"/>
</dbReference>
<comment type="similarity">
    <text evidence="1">Belongs to the LysR transcriptional regulatory family.</text>
</comment>
<evidence type="ECO:0000313" key="6">
    <source>
        <dbReference type="EMBL" id="GAA0222532.1"/>
    </source>
</evidence>
<protein>
    <submittedName>
        <fullName evidence="6">LysR family transcriptional regulator</fullName>
    </submittedName>
</protein>
<keyword evidence="4" id="KW-0804">Transcription</keyword>
<dbReference type="PROSITE" id="PS50931">
    <property type="entry name" value="HTH_LYSR"/>
    <property type="match status" value="1"/>
</dbReference>
<dbReference type="Pfam" id="PF03466">
    <property type="entry name" value="LysR_substrate"/>
    <property type="match status" value="1"/>
</dbReference>
<evidence type="ECO:0000256" key="1">
    <source>
        <dbReference type="ARBA" id="ARBA00009437"/>
    </source>
</evidence>
<dbReference type="SUPFAM" id="SSF53850">
    <property type="entry name" value="Periplasmic binding protein-like II"/>
    <property type="match status" value="1"/>
</dbReference>
<dbReference type="Proteomes" id="UP001501176">
    <property type="component" value="Unassembled WGS sequence"/>
</dbReference>
<keyword evidence="7" id="KW-1185">Reference proteome</keyword>
<dbReference type="Gene3D" id="3.40.190.290">
    <property type="match status" value="1"/>
</dbReference>
<organism evidence="6 7">
    <name type="scientific">Castellaniella daejeonensis</name>
    <dbReference type="NCBI Taxonomy" id="659013"/>
    <lineage>
        <taxon>Bacteria</taxon>
        <taxon>Pseudomonadati</taxon>
        <taxon>Pseudomonadota</taxon>
        <taxon>Betaproteobacteria</taxon>
        <taxon>Burkholderiales</taxon>
        <taxon>Alcaligenaceae</taxon>
        <taxon>Castellaniella</taxon>
    </lineage>
</organism>
<dbReference type="InterPro" id="IPR036388">
    <property type="entry name" value="WH-like_DNA-bd_sf"/>
</dbReference>
<proteinExistence type="inferred from homology"/>
<evidence type="ECO:0000256" key="4">
    <source>
        <dbReference type="ARBA" id="ARBA00023163"/>
    </source>
</evidence>
<dbReference type="EMBL" id="BAAAFN010000008">
    <property type="protein sequence ID" value="GAA0222532.1"/>
    <property type="molecule type" value="Genomic_DNA"/>
</dbReference>
<dbReference type="RefSeq" id="WP_325126089.1">
    <property type="nucleotide sequence ID" value="NZ_BAAAFN010000008.1"/>
</dbReference>
<dbReference type="SUPFAM" id="SSF46785">
    <property type="entry name" value="Winged helix' DNA-binding domain"/>
    <property type="match status" value="1"/>
</dbReference>
<dbReference type="PANTHER" id="PTHR30579:SF3">
    <property type="entry name" value="TRANSCRIPTIONAL REGULATORY PROTEIN"/>
    <property type="match status" value="1"/>
</dbReference>
<comment type="caution">
    <text evidence="6">The sequence shown here is derived from an EMBL/GenBank/DDBJ whole genome shotgun (WGS) entry which is preliminary data.</text>
</comment>
<dbReference type="PANTHER" id="PTHR30579">
    <property type="entry name" value="TRANSCRIPTIONAL REGULATOR"/>
    <property type="match status" value="1"/>
</dbReference>
<name>A0ABP3D3L4_9BURK</name>
<evidence type="ECO:0000256" key="3">
    <source>
        <dbReference type="ARBA" id="ARBA00023125"/>
    </source>
</evidence>
<evidence type="ECO:0000259" key="5">
    <source>
        <dbReference type="PROSITE" id="PS50931"/>
    </source>
</evidence>
<dbReference type="InterPro" id="IPR036390">
    <property type="entry name" value="WH_DNA-bd_sf"/>
</dbReference>
<reference evidence="7" key="1">
    <citation type="journal article" date="2019" name="Int. J. Syst. Evol. Microbiol.">
        <title>The Global Catalogue of Microorganisms (GCM) 10K type strain sequencing project: providing services to taxonomists for standard genome sequencing and annotation.</title>
        <authorList>
            <consortium name="The Broad Institute Genomics Platform"/>
            <consortium name="The Broad Institute Genome Sequencing Center for Infectious Disease"/>
            <person name="Wu L."/>
            <person name="Ma J."/>
        </authorList>
    </citation>
    <scope>NUCLEOTIDE SEQUENCE [LARGE SCALE GENOMIC DNA]</scope>
    <source>
        <strain evidence="7">JCM 16240</strain>
    </source>
</reference>
<feature type="domain" description="HTH lysR-type" evidence="5">
    <location>
        <begin position="1"/>
        <end position="58"/>
    </location>
</feature>